<feature type="compositionally biased region" description="Basic residues" evidence="2">
    <location>
        <begin position="486"/>
        <end position="496"/>
    </location>
</feature>
<feature type="compositionally biased region" description="Basic residues" evidence="2">
    <location>
        <begin position="578"/>
        <end position="588"/>
    </location>
</feature>
<dbReference type="PANTHER" id="PTHR12353">
    <property type="entry name" value="DISKS LARGE-ASSOCIATED PROTEIN DAP SAP90/PSD-95-ASSOCIATED PROTEIN"/>
    <property type="match status" value="1"/>
</dbReference>
<feature type="region of interest" description="Disordered" evidence="2">
    <location>
        <begin position="775"/>
        <end position="805"/>
    </location>
</feature>
<feature type="region of interest" description="Disordered" evidence="2">
    <location>
        <begin position="418"/>
        <end position="661"/>
    </location>
</feature>
<feature type="compositionally biased region" description="Polar residues" evidence="2">
    <location>
        <begin position="45"/>
        <end position="69"/>
    </location>
</feature>
<proteinExistence type="inferred from homology"/>
<evidence type="ECO:0008006" key="5">
    <source>
        <dbReference type="Google" id="ProtNLM"/>
    </source>
</evidence>
<evidence type="ECO:0000313" key="4">
    <source>
        <dbReference type="Proteomes" id="UP001516400"/>
    </source>
</evidence>
<evidence type="ECO:0000313" key="3">
    <source>
        <dbReference type="EMBL" id="KAL3268345.1"/>
    </source>
</evidence>
<feature type="region of interest" description="Disordered" evidence="2">
    <location>
        <begin position="726"/>
        <end position="750"/>
    </location>
</feature>
<feature type="compositionally biased region" description="Basic residues" evidence="2">
    <location>
        <begin position="1043"/>
        <end position="1058"/>
    </location>
</feature>
<sequence>MEQWISQFYKSKGGFGRNTLEDRRRTSVTDRKQKRNSLLMHLRNIPQNMSPQNSPRVQNVSEPKPQVNQRNKRLEMLQKWKQERDKKKLEAKKKKKPDFKVYQVQHNDNLDQVFSHIKGKLIPQFKRKTTAKSTFSLRCTPTITSKPPLKTTAKSPKTSTNAPSTSKQLFKPKDSPTRKKKLAVETVAGKKINAGEQKKVNKPPLKTAIKSPKNCKDVKGQSGGTTKKYLLEESIIIEDSIIVPSTSKQLFKPKNSPNREKKLTVETVVGKKINAGKQTYTDVKGQSGRTPKRVLPEKYIIKDSPMAPSTSKQVRQIESPKRGKKHEVETFAGQKINVIKQNKIIKSPLKTAKNYTDLKGHSGRTPRRDLPEEYIIIEDSPIAPYNQLPKRKLSRESETNAIFDFNISHSSINGHLGDYSTSYQENRSNENTLVSNDDTLTMKNSKDLSNSKKRKSLRKNFSESNNSLVESGVNMNSGDRELPHQTHGKSKRGRKSTLKETFEVDSTEELAEKPHQTHEKSKRGRKSTLNETFEVDSTEELAEKPQQTHGKSKRGRKSTLNETFEVDSTEELAEKPHQTHGKSKRGKKSTLNETFEVDSTKELAENQSAPTNGKRKNRTLNETSEIDSLSENESIPASTKTLRSCNTPTTKNTPKEKNAHLSDHMLSDPENNKMSQVLGSNTRVSPEVLRNLKSPRSETKLTKSTGKINLRSSNKRRVSLNTITRNTPKRVNSRTASGEFTTSTSDSVESLEVSEEKIAMNSKKPDLTKRFSRGKINQVEKNTKADPQNTSNSELMNEPEHPERLKTPRKKVIKSPNPVWKLALNNSYQEITPGKFTTKKSISSTKSTLKSASDSDTFFTPIKGEDSVFLTPDRAPSTNNGDSIIYISPFVTSSRGKTAARKEFVQRKSLGMNSSMSSSDPRSPKAAANYFTKILNDEIERIENKCSEWQSYKQNSNLTEDACGLIDMTIGQSNLLISKKFNQFRGLIEACRSNDESEMKIQCEDLHGFWDMIYKQVDNLEKRFENLEDMKKNDWLEEAPKSKTPKKRKGKGKKKQKAKATTAASSLLKEAILAARKKKAEEQANLNGSLVVEISKRTPKLNKSISNIIDSTPAKSILKTDNNKSEKRKTVVFIDDRLSLAEGKENKSTTKKGTPLPSRKSIRISLSRNRLSFD</sequence>
<feature type="compositionally biased region" description="Basic and acidic residues" evidence="2">
    <location>
        <begin position="318"/>
        <end position="327"/>
    </location>
</feature>
<dbReference type="PANTHER" id="PTHR12353:SF1">
    <property type="entry name" value="DISKS LARGE-ASSOCIATED PROTEIN 5"/>
    <property type="match status" value="1"/>
</dbReference>
<feature type="region of interest" description="Disordered" evidence="2">
    <location>
        <begin position="139"/>
        <end position="180"/>
    </location>
</feature>
<keyword evidence="4" id="KW-1185">Reference proteome</keyword>
<feature type="compositionally biased region" description="Basic and acidic residues" evidence="2">
    <location>
        <begin position="19"/>
        <end position="31"/>
    </location>
</feature>
<dbReference type="AlphaFoldDB" id="A0ABD2MPL5"/>
<protein>
    <recommendedName>
        <fullName evidence="5">Disks large-associated protein 5</fullName>
    </recommendedName>
</protein>
<comment type="similarity">
    <text evidence="1">Belongs to the SAPAP family.</text>
</comment>
<comment type="caution">
    <text evidence="3">The sequence shown here is derived from an EMBL/GenBank/DDBJ whole genome shotgun (WGS) entry which is preliminary data.</text>
</comment>
<dbReference type="Proteomes" id="UP001516400">
    <property type="component" value="Unassembled WGS sequence"/>
</dbReference>
<accession>A0ABD2MPL5</accession>
<feature type="compositionally biased region" description="Polar residues" evidence="2">
    <location>
        <begin position="418"/>
        <end position="442"/>
    </location>
</feature>
<feature type="compositionally biased region" description="Polar residues" evidence="2">
    <location>
        <begin position="462"/>
        <end position="477"/>
    </location>
</feature>
<dbReference type="Pfam" id="PF03359">
    <property type="entry name" value="GKAP"/>
    <property type="match status" value="1"/>
</dbReference>
<feature type="compositionally biased region" description="Low complexity" evidence="2">
    <location>
        <begin position="741"/>
        <end position="750"/>
    </location>
</feature>
<dbReference type="InterPro" id="IPR005026">
    <property type="entry name" value="SAPAP"/>
</dbReference>
<feature type="region of interest" description="Disordered" evidence="2">
    <location>
        <begin position="1036"/>
        <end position="1062"/>
    </location>
</feature>
<feature type="region of interest" description="Disordered" evidence="2">
    <location>
        <begin position="13"/>
        <end position="69"/>
    </location>
</feature>
<gene>
    <name evidence="3" type="ORF">HHI36_007461</name>
</gene>
<organism evidence="3 4">
    <name type="scientific">Cryptolaemus montrouzieri</name>
    <dbReference type="NCBI Taxonomy" id="559131"/>
    <lineage>
        <taxon>Eukaryota</taxon>
        <taxon>Metazoa</taxon>
        <taxon>Ecdysozoa</taxon>
        <taxon>Arthropoda</taxon>
        <taxon>Hexapoda</taxon>
        <taxon>Insecta</taxon>
        <taxon>Pterygota</taxon>
        <taxon>Neoptera</taxon>
        <taxon>Endopterygota</taxon>
        <taxon>Coleoptera</taxon>
        <taxon>Polyphaga</taxon>
        <taxon>Cucujiformia</taxon>
        <taxon>Coccinelloidea</taxon>
        <taxon>Coccinellidae</taxon>
        <taxon>Scymninae</taxon>
        <taxon>Scymnini</taxon>
        <taxon>Cryptolaemus</taxon>
    </lineage>
</organism>
<evidence type="ECO:0000256" key="2">
    <source>
        <dbReference type="SAM" id="MobiDB-lite"/>
    </source>
</evidence>
<feature type="compositionally biased region" description="Polar residues" evidence="2">
    <location>
        <begin position="785"/>
        <end position="795"/>
    </location>
</feature>
<reference evidence="3 4" key="1">
    <citation type="journal article" date="2021" name="BMC Biol.">
        <title>Horizontally acquired antibacterial genes associated with adaptive radiation of ladybird beetles.</title>
        <authorList>
            <person name="Li H.S."/>
            <person name="Tang X.F."/>
            <person name="Huang Y.H."/>
            <person name="Xu Z.Y."/>
            <person name="Chen M.L."/>
            <person name="Du X.Y."/>
            <person name="Qiu B.Y."/>
            <person name="Chen P.T."/>
            <person name="Zhang W."/>
            <person name="Slipinski A."/>
            <person name="Escalona H.E."/>
            <person name="Waterhouse R.M."/>
            <person name="Zwick A."/>
            <person name="Pang H."/>
        </authorList>
    </citation>
    <scope>NUCLEOTIDE SEQUENCE [LARGE SCALE GENOMIC DNA]</scope>
    <source>
        <strain evidence="3">SYSU2018</strain>
    </source>
</reference>
<dbReference type="EMBL" id="JABFTP020000021">
    <property type="protein sequence ID" value="KAL3268345.1"/>
    <property type="molecule type" value="Genomic_DNA"/>
</dbReference>
<feature type="compositionally biased region" description="Polar residues" evidence="2">
    <location>
        <begin position="307"/>
        <end position="316"/>
    </location>
</feature>
<feature type="region of interest" description="Disordered" evidence="2">
    <location>
        <begin position="1142"/>
        <end position="1161"/>
    </location>
</feature>
<evidence type="ECO:0000256" key="1">
    <source>
        <dbReference type="ARBA" id="ARBA00008839"/>
    </source>
</evidence>
<feature type="compositionally biased region" description="Polar residues" evidence="2">
    <location>
        <begin position="152"/>
        <end position="168"/>
    </location>
</feature>
<feature type="compositionally biased region" description="Basic and acidic residues" evidence="2">
    <location>
        <begin position="510"/>
        <end position="519"/>
    </location>
</feature>
<feature type="region of interest" description="Disordered" evidence="2">
    <location>
        <begin position="306"/>
        <end position="327"/>
    </location>
</feature>
<feature type="compositionally biased region" description="Polar residues" evidence="2">
    <location>
        <begin position="631"/>
        <end position="645"/>
    </location>
</feature>
<name>A0ABD2MPL5_9CUCU</name>